<keyword evidence="2" id="KW-1185">Reference proteome</keyword>
<proteinExistence type="predicted"/>
<dbReference type="Proteomes" id="UP001164746">
    <property type="component" value="Chromosome 3"/>
</dbReference>
<dbReference type="EMBL" id="CP111014">
    <property type="protein sequence ID" value="WAQ98045.1"/>
    <property type="molecule type" value="Genomic_DNA"/>
</dbReference>
<accession>A0ABY7DSW2</accession>
<protein>
    <recommendedName>
        <fullName evidence="3">Chitin-binding type-4 domain-containing protein</fullName>
    </recommendedName>
</protein>
<evidence type="ECO:0000313" key="1">
    <source>
        <dbReference type="EMBL" id="WAQ98045.1"/>
    </source>
</evidence>
<reference evidence="1" key="1">
    <citation type="submission" date="2022-11" db="EMBL/GenBank/DDBJ databases">
        <title>Centuries of genome instability and evolution in soft-shell clam transmissible cancer (bioRxiv).</title>
        <authorList>
            <person name="Hart S.F.M."/>
            <person name="Yonemitsu M.A."/>
            <person name="Giersch R.M."/>
            <person name="Beal B.F."/>
            <person name="Arriagada G."/>
            <person name="Davis B.W."/>
            <person name="Ostrander E.A."/>
            <person name="Goff S.P."/>
            <person name="Metzger M.J."/>
        </authorList>
    </citation>
    <scope>NUCLEOTIDE SEQUENCE</scope>
    <source>
        <strain evidence="1">MELC-2E11</strain>
        <tissue evidence="1">Siphon/mantle</tissue>
    </source>
</reference>
<evidence type="ECO:0000313" key="2">
    <source>
        <dbReference type="Proteomes" id="UP001164746"/>
    </source>
</evidence>
<name>A0ABY7DSW2_MYAAR</name>
<evidence type="ECO:0008006" key="3">
    <source>
        <dbReference type="Google" id="ProtNLM"/>
    </source>
</evidence>
<sequence length="185" mass="20690">MYRELFFMYLIVTGVDMQGRMLFPPGRASLWRLGFGTPVNENDNSLSCGGLKHRWEVNNGRCGVCGDPWDSIPRDHEQGGKFYSDVTSAIFEAGKPATFSLDISNANGGYFEFRVCVKDNTTAEVSQKCLDEGQLEFLNHGLRFTEVVEGLNEVQVLLSEKLICESCLLQWKYTTVNIVTVGSNV</sequence>
<gene>
    <name evidence="1" type="ORF">MAR_022418</name>
</gene>
<organism evidence="1 2">
    <name type="scientific">Mya arenaria</name>
    <name type="common">Soft-shell clam</name>
    <dbReference type="NCBI Taxonomy" id="6604"/>
    <lineage>
        <taxon>Eukaryota</taxon>
        <taxon>Metazoa</taxon>
        <taxon>Spiralia</taxon>
        <taxon>Lophotrochozoa</taxon>
        <taxon>Mollusca</taxon>
        <taxon>Bivalvia</taxon>
        <taxon>Autobranchia</taxon>
        <taxon>Heteroconchia</taxon>
        <taxon>Euheterodonta</taxon>
        <taxon>Imparidentia</taxon>
        <taxon>Neoheterodontei</taxon>
        <taxon>Myida</taxon>
        <taxon>Myoidea</taxon>
        <taxon>Myidae</taxon>
        <taxon>Mya</taxon>
    </lineage>
</organism>